<sequence>MAEHSGAAADLLPLYAAASEAFLSTCRTVSDWEAPGLGEWSVRSLAGHTNRSHTNVVAYLEAGPEPGAARVAGPVEYFAAFWGERPGAASSDAGSVAERGRLAGASLGPDPVASVERDRDRALKVLEDLLERRDAAAVLAEALTGRGPLSAGFTVL</sequence>
<proteinExistence type="predicted"/>
<evidence type="ECO:0000313" key="1">
    <source>
        <dbReference type="EMBL" id="MEO9246125.1"/>
    </source>
</evidence>
<dbReference type="EMBL" id="JBDXMX010000001">
    <property type="protein sequence ID" value="MEO9246125.1"/>
    <property type="molecule type" value="Genomic_DNA"/>
</dbReference>
<accession>A0ABV0IDI6</accession>
<name>A0ABV0IDI6_9MICC</name>
<organism evidence="1 2">
    <name type="scientific">Citricoccus nitrophenolicus</name>
    <dbReference type="NCBI Taxonomy" id="863575"/>
    <lineage>
        <taxon>Bacteria</taxon>
        <taxon>Bacillati</taxon>
        <taxon>Actinomycetota</taxon>
        <taxon>Actinomycetes</taxon>
        <taxon>Micrococcales</taxon>
        <taxon>Micrococcaceae</taxon>
        <taxon>Citricoccus</taxon>
    </lineage>
</organism>
<dbReference type="RefSeq" id="WP_347918044.1">
    <property type="nucleotide sequence ID" value="NZ_JBDXMX010000001.1"/>
</dbReference>
<evidence type="ECO:0000313" key="2">
    <source>
        <dbReference type="Proteomes" id="UP001484097"/>
    </source>
</evidence>
<comment type="caution">
    <text evidence="1">The sequence shown here is derived from an EMBL/GenBank/DDBJ whole genome shotgun (WGS) entry which is preliminary data.</text>
</comment>
<keyword evidence="2" id="KW-1185">Reference proteome</keyword>
<dbReference type="Proteomes" id="UP001484097">
    <property type="component" value="Unassembled WGS sequence"/>
</dbReference>
<protein>
    <recommendedName>
        <fullName evidence="3">Mycothiol-dependent maleylpyruvate isomerase metal-binding domain-containing protein</fullName>
    </recommendedName>
</protein>
<gene>
    <name evidence="1" type="ORF">ABDK96_00305</name>
</gene>
<reference evidence="1 2" key="1">
    <citation type="submission" date="2024-05" db="EMBL/GenBank/DDBJ databases">
        <authorList>
            <person name="Yi C."/>
        </authorList>
    </citation>
    <scope>NUCLEOTIDE SEQUENCE [LARGE SCALE GENOMIC DNA]</scope>
    <source>
        <strain evidence="1 2">XS13</strain>
    </source>
</reference>
<evidence type="ECO:0008006" key="3">
    <source>
        <dbReference type="Google" id="ProtNLM"/>
    </source>
</evidence>